<reference evidence="3" key="1">
    <citation type="submission" date="2022-07" db="EMBL/GenBank/DDBJ databases">
        <title>Phylogenomic reconstructions and comparative analyses of Kickxellomycotina fungi.</title>
        <authorList>
            <person name="Reynolds N.K."/>
            <person name="Stajich J.E."/>
            <person name="Barry K."/>
            <person name="Grigoriev I.V."/>
            <person name="Crous P."/>
            <person name="Smith M.E."/>
        </authorList>
    </citation>
    <scope>NUCLEOTIDE SEQUENCE</scope>
    <source>
        <strain evidence="3">BCRC 34381</strain>
    </source>
</reference>
<keyword evidence="4" id="KW-1185">Reference proteome</keyword>
<sequence>MRRVLGGYLPIDQYGLIGNLHTAALVGMDGSIDFMCWPEFDSPSVFCRILDKNKGGHFSITPVETSTTSKQQYLPFSNVLATKFLREDGVGAVTDFMHRPRPMSRSHKHMLPWVVRSVEVIRGSMTFDLECFPAFDYARTKHTLDVQRTHESDEEGLPPRTASEAANSIFQSVFLHWEEVEDNAESYIGIERAVFTPEKLEHNEGLGVTSNAEDRAAQTAVFPMDLRYVAGSMGTETCPLIRLVPTDSPSGLGQGVKSQFMLSEGQRVFFILRTIPDVVVDKMHDAGTSDAQVQNYLAKFDPPISMKSVEDLMEDTLLYWLTWIRSCTYSGRWLENVERSALILKLLTYEPTGAVVAAVTFSLPEAISDAGRNWDYRFTWVRDSAFTMYAFMRLGLNREAKSYMSFVGKLCSEKNADGGLQIMYSLRGGREMPELILPHLEGYRGCAPVRIGNGAAGHLQLDIYGELMDAVYLYNKFSQPLSYDQWTNIRALVDHVCDTYDQPDMGIWEVRGMRQNFTYSKVQCWVAIDRGLRLIDKRDFPCHTRDRWRATRDKLYEEVMEKAWNSELQMFTQSYESRDTLDAAVLAMPLVLFCDGTDPRFVKTMRRIMLPPQKGGLTANNLVFRYNAVETDDGLAGEEGTFSLCTFWLAEALSRASKTDVTLLYKAQVIIDEMIMYGNHVGLFSEEIDKSGKHLGNFPQAFTHIALISAAYNVDRALQGRKPQQ</sequence>
<evidence type="ECO:0008006" key="5">
    <source>
        <dbReference type="Google" id="ProtNLM"/>
    </source>
</evidence>
<evidence type="ECO:0000313" key="3">
    <source>
        <dbReference type="EMBL" id="KAJ1732839.1"/>
    </source>
</evidence>
<accession>A0A9W8CZP5</accession>
<dbReference type="InterPro" id="IPR008928">
    <property type="entry name" value="6-hairpin_glycosidase_sf"/>
</dbReference>
<gene>
    <name evidence="3" type="ORF">LPJ61_001864</name>
</gene>
<name>A0A9W8CZP5_9FUNG</name>
<dbReference type="SUPFAM" id="SSF48208">
    <property type="entry name" value="Six-hairpin glycosidases"/>
    <property type="match status" value="1"/>
</dbReference>
<evidence type="ECO:0000313" key="4">
    <source>
        <dbReference type="Proteomes" id="UP001143981"/>
    </source>
</evidence>
<dbReference type="AlphaFoldDB" id="A0A9W8CZP5"/>
<dbReference type="Proteomes" id="UP001143981">
    <property type="component" value="Unassembled WGS sequence"/>
</dbReference>
<dbReference type="PANTHER" id="PTHR31616">
    <property type="entry name" value="TREHALASE"/>
    <property type="match status" value="1"/>
</dbReference>
<dbReference type="EMBL" id="JANBOI010000191">
    <property type="protein sequence ID" value="KAJ1732839.1"/>
    <property type="molecule type" value="Genomic_DNA"/>
</dbReference>
<dbReference type="Pfam" id="PF00723">
    <property type="entry name" value="Glyco_hydro_15"/>
    <property type="match status" value="1"/>
</dbReference>
<comment type="caution">
    <text evidence="3">The sequence shown here is derived from an EMBL/GenBank/DDBJ whole genome shotgun (WGS) entry which is preliminary data.</text>
</comment>
<dbReference type="GO" id="GO:0005975">
    <property type="term" value="P:carbohydrate metabolic process"/>
    <property type="evidence" value="ECO:0007669"/>
    <property type="project" value="InterPro"/>
</dbReference>
<dbReference type="Gene3D" id="1.50.10.10">
    <property type="match status" value="1"/>
</dbReference>
<dbReference type="PANTHER" id="PTHR31616:SF0">
    <property type="entry name" value="GLUCAN 1,4-ALPHA-GLUCOSIDASE"/>
    <property type="match status" value="1"/>
</dbReference>
<dbReference type="Pfam" id="PF19291">
    <property type="entry name" value="TREH_N"/>
    <property type="match status" value="1"/>
</dbReference>
<protein>
    <recommendedName>
        <fullName evidence="5">Glycoside hydrolase family 15 protein</fullName>
    </recommendedName>
</protein>
<dbReference type="InterPro" id="IPR011613">
    <property type="entry name" value="GH15-like"/>
</dbReference>
<feature type="domain" description="GH15-like" evidence="1">
    <location>
        <begin position="334"/>
        <end position="712"/>
    </location>
</feature>
<feature type="domain" description="Trehalase-like N-terminal" evidence="2">
    <location>
        <begin position="10"/>
        <end position="146"/>
    </location>
</feature>
<organism evidence="3 4">
    <name type="scientific">Coemansia biformis</name>
    <dbReference type="NCBI Taxonomy" id="1286918"/>
    <lineage>
        <taxon>Eukaryota</taxon>
        <taxon>Fungi</taxon>
        <taxon>Fungi incertae sedis</taxon>
        <taxon>Zoopagomycota</taxon>
        <taxon>Kickxellomycotina</taxon>
        <taxon>Kickxellomycetes</taxon>
        <taxon>Kickxellales</taxon>
        <taxon>Kickxellaceae</taxon>
        <taxon>Coemansia</taxon>
    </lineage>
</organism>
<dbReference type="InterPro" id="IPR012341">
    <property type="entry name" value="6hp_glycosidase-like_sf"/>
</dbReference>
<dbReference type="InterPro" id="IPR045582">
    <property type="entry name" value="Trehalase-like_N"/>
</dbReference>
<dbReference type="OrthoDB" id="406733at2759"/>
<evidence type="ECO:0000259" key="1">
    <source>
        <dbReference type="Pfam" id="PF00723"/>
    </source>
</evidence>
<dbReference type="GO" id="GO:0004553">
    <property type="term" value="F:hydrolase activity, hydrolyzing O-glycosyl compounds"/>
    <property type="evidence" value="ECO:0007669"/>
    <property type="project" value="TreeGrafter"/>
</dbReference>
<proteinExistence type="predicted"/>
<evidence type="ECO:0000259" key="2">
    <source>
        <dbReference type="Pfam" id="PF19291"/>
    </source>
</evidence>